<feature type="region of interest" description="Disordered" evidence="1">
    <location>
        <begin position="60"/>
        <end position="80"/>
    </location>
</feature>
<keyword evidence="3" id="KW-1185">Reference proteome</keyword>
<reference evidence="2" key="1">
    <citation type="submission" date="2017-02" db="EMBL/GenBank/DDBJ databases">
        <title>Genome sequence of Serratia marcescens phage BF.</title>
        <authorList>
            <person name="Casey E."/>
            <person name="Fitzgerald B."/>
            <person name="Mahony J."/>
            <person name="Lugli G."/>
            <person name="Ventura M."/>
            <person name="van Sinderen D."/>
        </authorList>
    </citation>
    <scope>NUCLEOTIDE SEQUENCE [LARGE SCALE GENOMIC DNA]</scope>
</reference>
<dbReference type="OrthoDB" id="22928at10239"/>
<evidence type="ECO:0000313" key="3">
    <source>
        <dbReference type="Proteomes" id="UP000221837"/>
    </source>
</evidence>
<dbReference type="Proteomes" id="UP000221837">
    <property type="component" value="Genome"/>
</dbReference>
<evidence type="ECO:0000313" key="2">
    <source>
        <dbReference type="EMBL" id="AQW88718.1"/>
    </source>
</evidence>
<dbReference type="EMBL" id="KY630187">
    <property type="protein sequence ID" value="AQW88718.1"/>
    <property type="molecule type" value="Genomic_DNA"/>
</dbReference>
<sequence length="80" mass="9315">MLSFRDQLAKGIFESTKSNVNIPKKSAFLGKITEDGFCDYDVPEDTWYLTRDLKRGSRLHQSNIARQHRKETKRIRSGLN</sequence>
<gene>
    <name evidence="2" type="ORF">BF_0193</name>
</gene>
<organism evidence="2 3">
    <name type="scientific">Serratia phage BF</name>
    <dbReference type="NCBI Taxonomy" id="1962671"/>
    <lineage>
        <taxon>Viruses</taxon>
        <taxon>Duplodnaviria</taxon>
        <taxon>Heunggongvirae</taxon>
        <taxon>Uroviricota</taxon>
        <taxon>Caudoviricetes</taxon>
        <taxon>Eneladusvirus</taxon>
        <taxon>Eneladusvirus BF</taxon>
    </lineage>
</organism>
<name>A0A1S6UAF9_9CAUD</name>
<accession>A0A1S6UAF9</accession>
<proteinExistence type="predicted"/>
<evidence type="ECO:0000256" key="1">
    <source>
        <dbReference type="SAM" id="MobiDB-lite"/>
    </source>
</evidence>
<protein>
    <submittedName>
        <fullName evidence="2">Uncharacterized protein</fullName>
    </submittedName>
</protein>
<feature type="compositionally biased region" description="Basic residues" evidence="1">
    <location>
        <begin position="66"/>
        <end position="80"/>
    </location>
</feature>